<dbReference type="EMBL" id="MU157905">
    <property type="protein sequence ID" value="KAF9524073.1"/>
    <property type="molecule type" value="Genomic_DNA"/>
</dbReference>
<keyword evidence="1" id="KW-0472">Membrane</keyword>
<dbReference type="AlphaFoldDB" id="A0A9P6JKM0"/>
<reference evidence="2" key="1">
    <citation type="submission" date="2020-11" db="EMBL/GenBank/DDBJ databases">
        <authorList>
            <consortium name="DOE Joint Genome Institute"/>
            <person name="Ahrendt S."/>
            <person name="Riley R."/>
            <person name="Andreopoulos W."/>
            <person name="Labutti K."/>
            <person name="Pangilinan J."/>
            <person name="Ruiz-Duenas F.J."/>
            <person name="Barrasa J.M."/>
            <person name="Sanchez-Garcia M."/>
            <person name="Camarero S."/>
            <person name="Miyauchi S."/>
            <person name="Serrano A."/>
            <person name="Linde D."/>
            <person name="Babiker R."/>
            <person name="Drula E."/>
            <person name="Ayuso-Fernandez I."/>
            <person name="Pacheco R."/>
            <person name="Padilla G."/>
            <person name="Ferreira P."/>
            <person name="Barriuso J."/>
            <person name="Kellner H."/>
            <person name="Castanera R."/>
            <person name="Alfaro M."/>
            <person name="Ramirez L."/>
            <person name="Pisabarro A.G."/>
            <person name="Kuo A."/>
            <person name="Tritt A."/>
            <person name="Lipzen A."/>
            <person name="He G."/>
            <person name="Yan M."/>
            <person name="Ng V."/>
            <person name="Cullen D."/>
            <person name="Martin F."/>
            <person name="Rosso M.-N."/>
            <person name="Henrissat B."/>
            <person name="Hibbett D."/>
            <person name="Martinez A.T."/>
            <person name="Grigoriev I.V."/>
        </authorList>
    </citation>
    <scope>NUCLEOTIDE SEQUENCE</scope>
    <source>
        <strain evidence="2">CBS 506.95</strain>
    </source>
</reference>
<protein>
    <submittedName>
        <fullName evidence="2">Uncharacterized protein</fullName>
    </submittedName>
</protein>
<accession>A0A9P6JKM0</accession>
<sequence>MRLPGKIQPIPWIKLLISYICVCCVLLIVPSLQSLSSPPSSYASRFAENSKVADPTWIQLNKLLRLNKCSVSYFGLFQVYARNFDHNL</sequence>
<gene>
    <name evidence="2" type="ORF">CPB83DRAFT_640939</name>
</gene>
<name>A0A9P6JKM0_9AGAR</name>
<dbReference type="Proteomes" id="UP000807306">
    <property type="component" value="Unassembled WGS sequence"/>
</dbReference>
<keyword evidence="1" id="KW-0812">Transmembrane</keyword>
<evidence type="ECO:0000313" key="2">
    <source>
        <dbReference type="EMBL" id="KAF9524073.1"/>
    </source>
</evidence>
<keyword evidence="1" id="KW-1133">Transmembrane helix</keyword>
<evidence type="ECO:0000256" key="1">
    <source>
        <dbReference type="SAM" id="Phobius"/>
    </source>
</evidence>
<organism evidence="2 3">
    <name type="scientific">Crepidotus variabilis</name>
    <dbReference type="NCBI Taxonomy" id="179855"/>
    <lineage>
        <taxon>Eukaryota</taxon>
        <taxon>Fungi</taxon>
        <taxon>Dikarya</taxon>
        <taxon>Basidiomycota</taxon>
        <taxon>Agaricomycotina</taxon>
        <taxon>Agaricomycetes</taxon>
        <taxon>Agaricomycetidae</taxon>
        <taxon>Agaricales</taxon>
        <taxon>Agaricineae</taxon>
        <taxon>Crepidotaceae</taxon>
        <taxon>Crepidotus</taxon>
    </lineage>
</organism>
<comment type="caution">
    <text evidence="2">The sequence shown here is derived from an EMBL/GenBank/DDBJ whole genome shotgun (WGS) entry which is preliminary data.</text>
</comment>
<feature type="transmembrane region" description="Helical" evidence="1">
    <location>
        <begin position="12"/>
        <end position="32"/>
    </location>
</feature>
<evidence type="ECO:0000313" key="3">
    <source>
        <dbReference type="Proteomes" id="UP000807306"/>
    </source>
</evidence>
<keyword evidence="3" id="KW-1185">Reference proteome</keyword>
<proteinExistence type="predicted"/>